<dbReference type="CDD" id="cd00067">
    <property type="entry name" value="GAL4"/>
    <property type="match status" value="1"/>
</dbReference>
<organism evidence="4 5">
    <name type="scientific">Talaromyces stipitatus (strain ATCC 10500 / CBS 375.48 / QM 6759 / NRRL 1006)</name>
    <name type="common">Penicillium stipitatum</name>
    <dbReference type="NCBI Taxonomy" id="441959"/>
    <lineage>
        <taxon>Eukaryota</taxon>
        <taxon>Fungi</taxon>
        <taxon>Dikarya</taxon>
        <taxon>Ascomycota</taxon>
        <taxon>Pezizomycotina</taxon>
        <taxon>Eurotiomycetes</taxon>
        <taxon>Eurotiomycetidae</taxon>
        <taxon>Eurotiales</taxon>
        <taxon>Trichocomaceae</taxon>
        <taxon>Talaromyces</taxon>
        <taxon>Talaromyces sect. Talaromyces</taxon>
    </lineage>
</organism>
<evidence type="ECO:0000256" key="2">
    <source>
        <dbReference type="ARBA" id="ARBA00023163"/>
    </source>
</evidence>
<keyword evidence="1" id="KW-0805">Transcription regulation</keyword>
<dbReference type="InterPro" id="IPR053157">
    <property type="entry name" value="Sterol_Uptake_Regulator"/>
</dbReference>
<keyword evidence="3" id="KW-0539">Nucleus</keyword>
<dbReference type="PANTHER" id="PTHR47784:SF9">
    <property type="entry name" value="ZN(II)2CYS6 TRANSCRIPTION FACTOR (EUROFUNG)"/>
    <property type="match status" value="1"/>
</dbReference>
<reference evidence="5" key="1">
    <citation type="journal article" date="2015" name="Genome Announc.">
        <title>Genome sequence of the AIDS-associated pathogen Penicillium marneffei (ATCC18224) and its near taxonomic relative Talaromyces stipitatus (ATCC10500).</title>
        <authorList>
            <person name="Nierman W.C."/>
            <person name="Fedorova-Abrams N.D."/>
            <person name="Andrianopoulos A."/>
        </authorList>
    </citation>
    <scope>NUCLEOTIDE SEQUENCE [LARGE SCALE GENOMIC DNA]</scope>
    <source>
        <strain evidence="5">ATCC 10500 / CBS 375.48 / QM 6759 / NRRL 1006</strain>
    </source>
</reference>
<evidence type="ECO:0000256" key="1">
    <source>
        <dbReference type="ARBA" id="ARBA00023015"/>
    </source>
</evidence>
<dbReference type="VEuPathDB" id="FungiDB:TSTA_058560"/>
<proteinExistence type="predicted"/>
<dbReference type="EMBL" id="EQ962659">
    <property type="protein sequence ID" value="EED13367.1"/>
    <property type="molecule type" value="Genomic_DNA"/>
</dbReference>
<evidence type="ECO:0000313" key="4">
    <source>
        <dbReference type="EMBL" id="EED13367.1"/>
    </source>
</evidence>
<dbReference type="RefSeq" id="XP_002487478.1">
    <property type="nucleotide sequence ID" value="XM_002487433.1"/>
</dbReference>
<evidence type="ECO:0000313" key="5">
    <source>
        <dbReference type="Proteomes" id="UP000001745"/>
    </source>
</evidence>
<keyword evidence="5" id="KW-1185">Reference proteome</keyword>
<evidence type="ECO:0000256" key="3">
    <source>
        <dbReference type="ARBA" id="ARBA00023242"/>
    </source>
</evidence>
<dbReference type="GO" id="GO:0008270">
    <property type="term" value="F:zinc ion binding"/>
    <property type="evidence" value="ECO:0007669"/>
    <property type="project" value="InterPro"/>
</dbReference>
<sequence>MIIPAPFLLTRERSMKYRYELGLGRDGSTRRIGSLSGCHTDFFTLTSARQFQDEEQLSEIFLHIVILRTVKWQLWHPTQERKTPSIVDRGGAVGTCDETRPHCQSCRNYGVLCNFNINIPDLQLSAEAQPQKVPASSILGTRMALRTPCPTPRVTIVSAIATQTSTASFELDSKRIKLLHEFRHCMAPGWGGAMDGSLQLAHQYPFLMHAVLAVASAHERYLMSPRKMLPHRTLSELSHFSQSTTLMRRQLCKLIQPHDKDALWATAALYNVLLFLAVDAPSLEETWPLKDTSTCDLDWLWMMDAKWTLWNLTDPLRPDSIFRCLADVYADLRIHVPPNGVYDISPSLVKLCSLHEQSSAKSNPYFDAVHAISQLDGPGESRTNLTKVLAFISCMSQPFKSLILSKDARALLLLVLWYSKAGRSVWWIEMRARVERQAICVYLRRYHGDDAMIQELLPCE</sequence>
<name>B8MQG5_TALSN</name>
<protein>
    <submittedName>
        <fullName evidence="4">C6 finger domain protein, putative</fullName>
    </submittedName>
</protein>
<dbReference type="GO" id="GO:0001228">
    <property type="term" value="F:DNA-binding transcription activator activity, RNA polymerase II-specific"/>
    <property type="evidence" value="ECO:0007669"/>
    <property type="project" value="TreeGrafter"/>
</dbReference>
<dbReference type="AlphaFoldDB" id="B8MQG5"/>
<dbReference type="PANTHER" id="PTHR47784">
    <property type="entry name" value="STEROL UPTAKE CONTROL PROTEIN 2"/>
    <property type="match status" value="1"/>
</dbReference>
<dbReference type="OrthoDB" id="3031538at2759"/>
<keyword evidence="2" id="KW-0804">Transcription</keyword>
<accession>B8MQG5</accession>
<dbReference type="PhylomeDB" id="B8MQG5"/>
<dbReference type="InParanoid" id="B8MQG5"/>
<dbReference type="eggNOG" id="ENOG502SJNF">
    <property type="taxonomic scope" value="Eukaryota"/>
</dbReference>
<dbReference type="Proteomes" id="UP000001745">
    <property type="component" value="Unassembled WGS sequence"/>
</dbReference>
<gene>
    <name evidence="4" type="ORF">TSTA_058560</name>
</gene>
<dbReference type="HOGENOM" id="CLU_024934_9_2_1"/>
<dbReference type="GeneID" id="8106458"/>
<dbReference type="InterPro" id="IPR001138">
    <property type="entry name" value="Zn2Cys6_DnaBD"/>
</dbReference>